<feature type="region of interest" description="Disordered" evidence="1">
    <location>
        <begin position="21"/>
        <end position="53"/>
    </location>
</feature>
<dbReference type="EMBL" id="JAWDGP010002576">
    <property type="protein sequence ID" value="KAK3781882.1"/>
    <property type="molecule type" value="Genomic_DNA"/>
</dbReference>
<reference evidence="2" key="1">
    <citation type="journal article" date="2023" name="G3 (Bethesda)">
        <title>A reference genome for the long-term kleptoplast-retaining sea slug Elysia crispata morphotype clarki.</title>
        <authorList>
            <person name="Eastman K.E."/>
            <person name="Pendleton A.L."/>
            <person name="Shaikh M.A."/>
            <person name="Suttiyut T."/>
            <person name="Ogas R."/>
            <person name="Tomko P."/>
            <person name="Gavelis G."/>
            <person name="Widhalm J.R."/>
            <person name="Wisecaver J.H."/>
        </authorList>
    </citation>
    <scope>NUCLEOTIDE SEQUENCE</scope>
    <source>
        <strain evidence="2">ECLA1</strain>
    </source>
</reference>
<sequence length="173" mass="19123">MALSLITASLDCVPVLTTRQPAAPASSDDQSSQDPNQFKSKTKTDRRNRVTIEPSNSRRCEARVFWLRVQLGHGDGTACFGGHWPQLAKLRRFLLAGQPHQVVLARIVLLAGTGNSGRGVVGAFQHFTLRYENTSNHLDHPKSPCSVCFCRDLATSPPEGFTFRQAERHKSLL</sequence>
<gene>
    <name evidence="2" type="ORF">RRG08_020573</name>
</gene>
<organism evidence="2 3">
    <name type="scientific">Elysia crispata</name>
    <name type="common">lettuce slug</name>
    <dbReference type="NCBI Taxonomy" id="231223"/>
    <lineage>
        <taxon>Eukaryota</taxon>
        <taxon>Metazoa</taxon>
        <taxon>Spiralia</taxon>
        <taxon>Lophotrochozoa</taxon>
        <taxon>Mollusca</taxon>
        <taxon>Gastropoda</taxon>
        <taxon>Heterobranchia</taxon>
        <taxon>Euthyneura</taxon>
        <taxon>Panpulmonata</taxon>
        <taxon>Sacoglossa</taxon>
        <taxon>Placobranchoidea</taxon>
        <taxon>Plakobranchidae</taxon>
        <taxon>Elysia</taxon>
    </lineage>
</organism>
<evidence type="ECO:0000256" key="1">
    <source>
        <dbReference type="SAM" id="MobiDB-lite"/>
    </source>
</evidence>
<dbReference type="Proteomes" id="UP001283361">
    <property type="component" value="Unassembled WGS sequence"/>
</dbReference>
<feature type="compositionally biased region" description="Low complexity" evidence="1">
    <location>
        <begin position="21"/>
        <end position="35"/>
    </location>
</feature>
<comment type="caution">
    <text evidence="2">The sequence shown here is derived from an EMBL/GenBank/DDBJ whole genome shotgun (WGS) entry which is preliminary data.</text>
</comment>
<evidence type="ECO:0000313" key="3">
    <source>
        <dbReference type="Proteomes" id="UP001283361"/>
    </source>
</evidence>
<name>A0AAE1A6I3_9GAST</name>
<dbReference type="AlphaFoldDB" id="A0AAE1A6I3"/>
<evidence type="ECO:0000313" key="2">
    <source>
        <dbReference type="EMBL" id="KAK3781882.1"/>
    </source>
</evidence>
<protein>
    <submittedName>
        <fullName evidence="2">Uncharacterized protein</fullName>
    </submittedName>
</protein>
<keyword evidence="3" id="KW-1185">Reference proteome</keyword>
<proteinExistence type="predicted"/>
<accession>A0AAE1A6I3</accession>
<feature type="compositionally biased region" description="Basic and acidic residues" evidence="1">
    <location>
        <begin position="42"/>
        <end position="53"/>
    </location>
</feature>